<dbReference type="InterPro" id="IPR027996">
    <property type="entry name" value="TEDC1_dom"/>
</dbReference>
<sequence>MANIRETIELLTRVLKDNGTRKIKAEVFRLAKFDNEAAVEPLWIMLFELTYFCKFHIIDDVCVKAVTELSTNELVIYVKKEMQKTGFYSRDFASLPNDMTKGARELLLAFGWLVCKENIMDKFMENCSSPVADDLYTAKDDEGTPRPVSHNPAHPADKVKYLLWLNGKLRMTLRNLFAMQKQNAVLTHKVHESTYGTSLSPDMKHLSALEVYMLRHPELLKKNLQLLEKDNERLRNLLVWKEVEDTFWRWMESVLDIKLQESSKLAEAVGFNQDTSCTSSVTYELLDEPAAVLQESHNKLRDAIYKYESIIGNLENLWAIKSSEVSQEDLDKVLASIELEISIQEQHFKKQVTPVPSSSTTTRPVPPTLSYVKNPMPVKLTNRYQPMVTSDKIRDIQGEIHSLKSLVDKLEGEIQKERRKRATNVPDLQHVSTILCTCMSSLYILLKKTYATGTTVQNLDDDVLKQFDEWCADQVAKQFYEWCADQQNVPVFRLWFLII</sequence>
<dbReference type="AlphaFoldDB" id="A0A8J1U1E8"/>
<dbReference type="InterPro" id="IPR043535">
    <property type="entry name" value="TEDC1"/>
</dbReference>
<evidence type="ECO:0000313" key="1">
    <source>
        <dbReference type="EMBL" id="CAH1791815.1"/>
    </source>
</evidence>
<dbReference type="EMBL" id="CAIIXF020000008">
    <property type="protein sequence ID" value="CAH1791815.1"/>
    <property type="molecule type" value="Genomic_DNA"/>
</dbReference>
<dbReference type="PANTHER" id="PTHR35076">
    <property type="entry name" value="TUBULIN EPSILON AND DELTA COMPLEX PROTEIN 1"/>
    <property type="match status" value="1"/>
</dbReference>
<evidence type="ECO:0000313" key="2">
    <source>
        <dbReference type="Proteomes" id="UP000749559"/>
    </source>
</evidence>
<protein>
    <submittedName>
        <fullName evidence="1">Uncharacterized protein</fullName>
    </submittedName>
</protein>
<gene>
    <name evidence="1" type="ORF">OFUS_LOCUS16860</name>
</gene>
<reference evidence="1" key="1">
    <citation type="submission" date="2022-03" db="EMBL/GenBank/DDBJ databases">
        <authorList>
            <person name="Martin C."/>
        </authorList>
    </citation>
    <scope>NUCLEOTIDE SEQUENCE</scope>
</reference>
<dbReference type="Proteomes" id="UP000749559">
    <property type="component" value="Unassembled WGS sequence"/>
</dbReference>
<name>A0A8J1U1E8_OWEFU</name>
<dbReference type="OrthoDB" id="9906141at2759"/>
<keyword evidence="2" id="KW-1185">Reference proteome</keyword>
<dbReference type="PANTHER" id="PTHR35076:SF1">
    <property type="entry name" value="TUBULIN EPSILON AND DELTA COMPLEX PROTEIN 1"/>
    <property type="match status" value="1"/>
</dbReference>
<comment type="caution">
    <text evidence="1">The sequence shown here is derived from an EMBL/GenBank/DDBJ whole genome shotgun (WGS) entry which is preliminary data.</text>
</comment>
<proteinExistence type="predicted"/>
<accession>A0A8J1U1E8</accession>
<organism evidence="1 2">
    <name type="scientific">Owenia fusiformis</name>
    <name type="common">Polychaete worm</name>
    <dbReference type="NCBI Taxonomy" id="6347"/>
    <lineage>
        <taxon>Eukaryota</taxon>
        <taxon>Metazoa</taxon>
        <taxon>Spiralia</taxon>
        <taxon>Lophotrochozoa</taxon>
        <taxon>Annelida</taxon>
        <taxon>Polychaeta</taxon>
        <taxon>Sedentaria</taxon>
        <taxon>Canalipalpata</taxon>
        <taxon>Sabellida</taxon>
        <taxon>Oweniida</taxon>
        <taxon>Oweniidae</taxon>
        <taxon>Owenia</taxon>
    </lineage>
</organism>
<dbReference type="Pfam" id="PF14970">
    <property type="entry name" value="TEDC1"/>
    <property type="match status" value="1"/>
</dbReference>